<sequence>MAAPSPSAPSVALSPSTLPLALYLTSRPLPCLSLSAPPSHPSFAPCVLALCLTLLPSGPSFIPFSPASDDDDDGRQGQWTTETIFNAIFEVMGNTPTPKLKDLLLEKISVDFKALDAFYSNKDKEVQHGDTRFLTDAHFLQLRQALEMHDSQYRASGATVHAPSAPALAQSAPPVPVAEAVLRMPPPIPCMTAPQPTLPAPVTEAALPGPIAQPILCAPAAQPTCKPAPPAPMVAPSPTSLLPMCSNVATTQETFNFPPTINPSLIGSRAAPPLVQASVVGNGPKVLPRTQSAAPPGHAPAQVPVRSQSTSPAAKGEPATAQNVHYQPPVRLTTHGSPPAPIPNPVKSTSTRQKICLPEMVVDDDDNDNDERNPAPGTVPSMAGPTMSADAPFTLILSAQPFYTFPPSGEFVPMDPLNRIPVGYDTFPTGAFVSPTIVPPLNGQPSYANAEVQPVNKNLGLQCDYCISQSVVCCLPPPPGIKAGQKERPKEACKLCAQRKHQCTYNGKQKDTKGKSQGKSDASGDTTLDAKSETRSDIIDMTNGDSSKVLSVVEVEEDKVHCPLEVAREQGHPLHL</sequence>
<accession>A0A8S0W6E4</accession>
<proteinExistence type="predicted"/>
<feature type="compositionally biased region" description="Basic and acidic residues" evidence="1">
    <location>
        <begin position="528"/>
        <end position="538"/>
    </location>
</feature>
<feature type="compositionally biased region" description="Polar residues" evidence="1">
    <location>
        <begin position="515"/>
        <end position="526"/>
    </location>
</feature>
<dbReference type="EMBL" id="CACVBS010000045">
    <property type="protein sequence ID" value="CAA7264608.1"/>
    <property type="molecule type" value="Genomic_DNA"/>
</dbReference>
<name>A0A8S0W6E4_CYCAE</name>
<evidence type="ECO:0000313" key="3">
    <source>
        <dbReference type="Proteomes" id="UP000467700"/>
    </source>
</evidence>
<feature type="region of interest" description="Disordered" evidence="1">
    <location>
        <begin position="506"/>
        <end position="542"/>
    </location>
</feature>
<gene>
    <name evidence="2" type="ORF">AAE3_LOCUS6705</name>
</gene>
<reference evidence="2 3" key="1">
    <citation type="submission" date="2020-01" db="EMBL/GenBank/DDBJ databases">
        <authorList>
            <person name="Gupta K D."/>
        </authorList>
    </citation>
    <scope>NUCLEOTIDE SEQUENCE [LARGE SCALE GENOMIC DNA]</scope>
</reference>
<evidence type="ECO:0000256" key="1">
    <source>
        <dbReference type="SAM" id="MobiDB-lite"/>
    </source>
</evidence>
<evidence type="ECO:0000313" key="2">
    <source>
        <dbReference type="EMBL" id="CAA7264608.1"/>
    </source>
</evidence>
<keyword evidence="3" id="KW-1185">Reference proteome</keyword>
<evidence type="ECO:0008006" key="4">
    <source>
        <dbReference type="Google" id="ProtNLM"/>
    </source>
</evidence>
<dbReference type="AlphaFoldDB" id="A0A8S0W6E4"/>
<feature type="region of interest" description="Disordered" evidence="1">
    <location>
        <begin position="281"/>
        <end position="386"/>
    </location>
</feature>
<dbReference type="OrthoDB" id="10536893at2759"/>
<protein>
    <recommendedName>
        <fullName evidence="4">Zn(2)-C6 fungal-type domain-containing protein</fullName>
    </recommendedName>
</protein>
<dbReference type="Proteomes" id="UP000467700">
    <property type="component" value="Unassembled WGS sequence"/>
</dbReference>
<comment type="caution">
    <text evidence="2">The sequence shown here is derived from an EMBL/GenBank/DDBJ whole genome shotgun (WGS) entry which is preliminary data.</text>
</comment>
<organism evidence="2 3">
    <name type="scientific">Cyclocybe aegerita</name>
    <name type="common">Black poplar mushroom</name>
    <name type="synonym">Agrocybe aegerita</name>
    <dbReference type="NCBI Taxonomy" id="1973307"/>
    <lineage>
        <taxon>Eukaryota</taxon>
        <taxon>Fungi</taxon>
        <taxon>Dikarya</taxon>
        <taxon>Basidiomycota</taxon>
        <taxon>Agaricomycotina</taxon>
        <taxon>Agaricomycetes</taxon>
        <taxon>Agaricomycetidae</taxon>
        <taxon>Agaricales</taxon>
        <taxon>Agaricineae</taxon>
        <taxon>Bolbitiaceae</taxon>
        <taxon>Cyclocybe</taxon>
    </lineage>
</organism>